<reference evidence="2" key="1">
    <citation type="journal article" date="2019" name="Int. J. Syst. Evol. Microbiol.">
        <title>The Global Catalogue of Microorganisms (GCM) 10K type strain sequencing project: providing services to taxonomists for standard genome sequencing and annotation.</title>
        <authorList>
            <consortium name="The Broad Institute Genomics Platform"/>
            <consortium name="The Broad Institute Genome Sequencing Center for Infectious Disease"/>
            <person name="Wu L."/>
            <person name="Ma J."/>
        </authorList>
    </citation>
    <scope>NUCLEOTIDE SEQUENCE [LARGE SCALE GENOMIC DNA]</scope>
    <source>
        <strain evidence="2">JCM 17225</strain>
    </source>
</reference>
<accession>A0ABP7UWQ6</accession>
<dbReference type="EMBL" id="BAABDK010000035">
    <property type="protein sequence ID" value="GAA4054611.1"/>
    <property type="molecule type" value="Genomic_DNA"/>
</dbReference>
<proteinExistence type="predicted"/>
<dbReference type="RefSeq" id="WP_345059538.1">
    <property type="nucleotide sequence ID" value="NZ_BAABDK010000035.1"/>
</dbReference>
<comment type="caution">
    <text evidence="1">The sequence shown here is derived from an EMBL/GenBank/DDBJ whole genome shotgun (WGS) entry which is preliminary data.</text>
</comment>
<protein>
    <submittedName>
        <fullName evidence="1">Uncharacterized protein</fullName>
    </submittedName>
</protein>
<evidence type="ECO:0000313" key="2">
    <source>
        <dbReference type="Proteomes" id="UP001501469"/>
    </source>
</evidence>
<evidence type="ECO:0000313" key="1">
    <source>
        <dbReference type="EMBL" id="GAA4054611.1"/>
    </source>
</evidence>
<sequence>MHKNAVATVGTDGLVDNTIINLTAGPGPAAPPVNPGDARQTRTAVGIDAMLSTLDVSNKNLVGITRDLREITGKLNGSKALWDLLNDQTLASSVHQSMETLQHNFLLRGYFWRQEKKKAQALGKQGDAHIPNPAAR</sequence>
<name>A0ABP7UWQ6_9BACT</name>
<dbReference type="Proteomes" id="UP001501469">
    <property type="component" value="Unassembled WGS sequence"/>
</dbReference>
<keyword evidence="2" id="KW-1185">Reference proteome</keyword>
<organism evidence="1 2">
    <name type="scientific">Hymenobacter glaciei</name>
    <dbReference type="NCBI Taxonomy" id="877209"/>
    <lineage>
        <taxon>Bacteria</taxon>
        <taxon>Pseudomonadati</taxon>
        <taxon>Bacteroidota</taxon>
        <taxon>Cytophagia</taxon>
        <taxon>Cytophagales</taxon>
        <taxon>Hymenobacteraceae</taxon>
        <taxon>Hymenobacter</taxon>
    </lineage>
</organism>
<gene>
    <name evidence="1" type="ORF">GCM10022409_47120</name>
</gene>